<evidence type="ECO:0000313" key="2">
    <source>
        <dbReference type="EMBL" id="WOO43245.1"/>
    </source>
</evidence>
<dbReference type="KEGG" id="puo:RZN69_09100"/>
<name>A0AAQ3QXW9_9BACT</name>
<dbReference type="EMBL" id="CP136920">
    <property type="protein sequence ID" value="WOO43245.1"/>
    <property type="molecule type" value="Genomic_DNA"/>
</dbReference>
<proteinExistence type="predicted"/>
<gene>
    <name evidence="2" type="ORF">RZN69_09100</name>
</gene>
<dbReference type="PANTHER" id="PTHR42663:SF4">
    <property type="entry name" value="SLL1036 PROTEIN"/>
    <property type="match status" value="1"/>
</dbReference>
<dbReference type="Proteomes" id="UP001304300">
    <property type="component" value="Chromosome"/>
</dbReference>
<protein>
    <submittedName>
        <fullName evidence="2">MBL fold metallo-hydrolase</fullName>
    </submittedName>
</protein>
<sequence>MKVHFWGTQGSLPAPFTAATIREKVFHALKAGHGKKLDSDEAINRFMDEELPFSVSGTYGSNTSCLQLEGTENEYVLCDCGSGLRDLGVHLVKTGQAKIPSTYHFFMTHLHWDHLQGFPFFVPAFIKGNKIIIHSYHERTEEFFRSQMQPPVFPVKFEGLSADIEFDLQPPCTPYSVCGYEVTAIEQIHPGTSYGYRFEKDGKAVVYSTDSEHKHEAYDDDYPFLKFFANADLLIFDAQYTMADATFTKANWGHSSNVMGVELAARSHVKTLAIFHHEPTSSDQELEEFLFNTRMYCNIYHQEAGKKLGNDLCPKDIILAYDGLEIDI</sequence>
<reference evidence="2 3" key="1">
    <citation type="submission" date="2023-10" db="EMBL/GenBank/DDBJ databases">
        <title>Rubellicoccus peritrichatus gen. nov., sp. nov., isolated from an algae of coral reef tank.</title>
        <authorList>
            <person name="Luo J."/>
        </authorList>
    </citation>
    <scope>NUCLEOTIDE SEQUENCE [LARGE SCALE GENOMIC DNA]</scope>
    <source>
        <strain evidence="2 3">CR14</strain>
    </source>
</reference>
<evidence type="ECO:0000259" key="1">
    <source>
        <dbReference type="Pfam" id="PF12706"/>
    </source>
</evidence>
<dbReference type="InterPro" id="IPR001279">
    <property type="entry name" value="Metallo-B-lactamas"/>
</dbReference>
<organism evidence="2 3">
    <name type="scientific">Rubellicoccus peritrichatus</name>
    <dbReference type="NCBI Taxonomy" id="3080537"/>
    <lineage>
        <taxon>Bacteria</taxon>
        <taxon>Pseudomonadati</taxon>
        <taxon>Verrucomicrobiota</taxon>
        <taxon>Opitutia</taxon>
        <taxon>Puniceicoccales</taxon>
        <taxon>Cerasicoccaceae</taxon>
        <taxon>Rubellicoccus</taxon>
    </lineage>
</organism>
<dbReference type="Gene3D" id="3.60.15.10">
    <property type="entry name" value="Ribonuclease Z/Hydroxyacylglutathione hydrolase-like"/>
    <property type="match status" value="1"/>
</dbReference>
<keyword evidence="3" id="KW-1185">Reference proteome</keyword>
<dbReference type="Pfam" id="PF12706">
    <property type="entry name" value="Lactamase_B_2"/>
    <property type="match status" value="1"/>
</dbReference>
<dbReference type="CDD" id="cd07715">
    <property type="entry name" value="TaR3-like_MBL-fold"/>
    <property type="match status" value="1"/>
</dbReference>
<feature type="domain" description="Metallo-beta-lactamase" evidence="1">
    <location>
        <begin position="76"/>
        <end position="277"/>
    </location>
</feature>
<dbReference type="AlphaFoldDB" id="A0AAQ3QXW9"/>
<accession>A0AAQ3QXW9</accession>
<dbReference type="PANTHER" id="PTHR42663">
    <property type="entry name" value="HYDROLASE C777.06C-RELATED-RELATED"/>
    <property type="match status" value="1"/>
</dbReference>
<evidence type="ECO:0000313" key="3">
    <source>
        <dbReference type="Proteomes" id="UP001304300"/>
    </source>
</evidence>
<dbReference type="SUPFAM" id="SSF56281">
    <property type="entry name" value="Metallo-hydrolase/oxidoreductase"/>
    <property type="match status" value="1"/>
</dbReference>
<dbReference type="RefSeq" id="WP_317835789.1">
    <property type="nucleotide sequence ID" value="NZ_CP136920.1"/>
</dbReference>
<dbReference type="InterPro" id="IPR036866">
    <property type="entry name" value="RibonucZ/Hydroxyglut_hydro"/>
</dbReference>